<dbReference type="InterPro" id="IPR036388">
    <property type="entry name" value="WH-like_DNA-bd_sf"/>
</dbReference>
<organism evidence="1 2">
    <name type="scientific">Listeria grayi</name>
    <name type="common">Listeria murrayi</name>
    <dbReference type="NCBI Taxonomy" id="1641"/>
    <lineage>
        <taxon>Bacteria</taxon>
        <taxon>Bacillati</taxon>
        <taxon>Bacillota</taxon>
        <taxon>Bacilli</taxon>
        <taxon>Bacillales</taxon>
        <taxon>Listeriaceae</taxon>
        <taxon>Listeria</taxon>
    </lineage>
</organism>
<gene>
    <name evidence="1" type="primary">ywnA</name>
    <name evidence="1" type="ORF">NCTC10815_02450</name>
</gene>
<dbReference type="Proteomes" id="UP000254879">
    <property type="component" value="Unassembled WGS sequence"/>
</dbReference>
<protein>
    <submittedName>
        <fullName evidence="1">HTH-type transcriptional regulator ywnA</fullName>
    </submittedName>
</protein>
<dbReference type="PANTHER" id="PTHR33221:SF15">
    <property type="entry name" value="HTH-TYPE TRANSCRIPTIONAL REGULATOR YWGB-RELATED"/>
    <property type="match status" value="1"/>
</dbReference>
<dbReference type="EMBL" id="UGPG01000001">
    <property type="protein sequence ID" value="STY45075.1"/>
    <property type="molecule type" value="Genomic_DNA"/>
</dbReference>
<dbReference type="Gene3D" id="1.10.10.10">
    <property type="entry name" value="Winged helix-like DNA-binding domain superfamily/Winged helix DNA-binding domain"/>
    <property type="match status" value="1"/>
</dbReference>
<proteinExistence type="predicted"/>
<dbReference type="InterPro" id="IPR036390">
    <property type="entry name" value="WH_DNA-bd_sf"/>
</dbReference>
<dbReference type="SUPFAM" id="SSF46785">
    <property type="entry name" value="Winged helix' DNA-binding domain"/>
    <property type="match status" value="1"/>
</dbReference>
<dbReference type="RefSeq" id="WP_115346176.1">
    <property type="nucleotide sequence ID" value="NZ_UGPG01000001.1"/>
</dbReference>
<dbReference type="AlphaFoldDB" id="A0A378MMX3"/>
<evidence type="ECO:0000313" key="2">
    <source>
        <dbReference type="Proteomes" id="UP000254879"/>
    </source>
</evidence>
<evidence type="ECO:0000313" key="1">
    <source>
        <dbReference type="EMBL" id="STY45075.1"/>
    </source>
</evidence>
<reference evidence="1 2" key="1">
    <citation type="submission" date="2018-06" db="EMBL/GenBank/DDBJ databases">
        <authorList>
            <consortium name="Pathogen Informatics"/>
            <person name="Doyle S."/>
        </authorList>
    </citation>
    <scope>NUCLEOTIDE SEQUENCE [LARGE SCALE GENOMIC DNA]</scope>
    <source>
        <strain evidence="2">NCTC 10815</strain>
    </source>
</reference>
<dbReference type="PROSITE" id="PS51197">
    <property type="entry name" value="HTH_RRF2_2"/>
    <property type="match status" value="1"/>
</dbReference>
<name>A0A378MMX3_LISGR</name>
<sequence>MKYSHKLSDGIHILAYMCICKDSDLSSKAIAASIESNPSLVRRMMAQLVKAGLIESRPGAVAPVLTKPAEEISLLEIYQAIEQDHRILHVDKNTNPRCIVGGNIQHTLNGIYDQLQANVEQEMREVTLQTVVDDIMVQHLQKKIMFDR</sequence>
<dbReference type="PANTHER" id="PTHR33221">
    <property type="entry name" value="WINGED HELIX-TURN-HELIX TRANSCRIPTIONAL REGULATOR, RRF2 FAMILY"/>
    <property type="match status" value="1"/>
</dbReference>
<accession>A0A378MMX3</accession>
<dbReference type="GO" id="GO:0003700">
    <property type="term" value="F:DNA-binding transcription factor activity"/>
    <property type="evidence" value="ECO:0007669"/>
    <property type="project" value="TreeGrafter"/>
</dbReference>
<dbReference type="InterPro" id="IPR000944">
    <property type="entry name" value="Tscrpt_reg_Rrf2"/>
</dbReference>
<dbReference type="Pfam" id="PF02082">
    <property type="entry name" value="Rrf2"/>
    <property type="match status" value="1"/>
</dbReference>
<dbReference type="GO" id="GO:0005829">
    <property type="term" value="C:cytosol"/>
    <property type="evidence" value="ECO:0007669"/>
    <property type="project" value="TreeGrafter"/>
</dbReference>